<feature type="non-terminal residue" evidence="3">
    <location>
        <position position="271"/>
    </location>
</feature>
<organism evidence="3">
    <name type="scientific">marine metagenome</name>
    <dbReference type="NCBI Taxonomy" id="408172"/>
    <lineage>
        <taxon>unclassified sequences</taxon>
        <taxon>metagenomes</taxon>
        <taxon>ecological metagenomes</taxon>
    </lineage>
</organism>
<feature type="domain" description="Bacterial repeat" evidence="2">
    <location>
        <begin position="167"/>
        <end position="233"/>
    </location>
</feature>
<dbReference type="NCBIfam" id="TIGR02543">
    <property type="entry name" value="List_Bact_rpt"/>
    <property type="match status" value="1"/>
</dbReference>
<accession>A0A382XBT9</accession>
<evidence type="ECO:0000256" key="1">
    <source>
        <dbReference type="SAM" id="MobiDB-lite"/>
    </source>
</evidence>
<evidence type="ECO:0000313" key="3">
    <source>
        <dbReference type="EMBL" id="SVD68647.1"/>
    </source>
</evidence>
<sequence length="271" mass="27848">WNLADSDWPKFRRDNLGTGRWPSYQIDANASPAGSGTIAGAGVHNEGATATLTASASTGYTFSNWSGDSNETNGTITLAATQHRSVTAHFTLNSYTLTATGGTGGSVSGAGVFNYGTVAAISATPDTGYSFKDWTGDGIAELNASNTTVLITQDRNVTATFTIDQHTLIASGGAFGSVSGDGIFDWNSSAPILATPNTGYSFTGWIGTGITNPSDANTTILMTEDRNISTTFLINTYTLIASPADGGNVSSSASHEHGTQATVTATPLTGY</sequence>
<gene>
    <name evidence="3" type="ORF">METZ01_LOCUS421501</name>
</gene>
<reference evidence="3" key="1">
    <citation type="submission" date="2018-05" db="EMBL/GenBank/DDBJ databases">
        <authorList>
            <person name="Lanie J.A."/>
            <person name="Ng W.-L."/>
            <person name="Kazmierczak K.M."/>
            <person name="Andrzejewski T.M."/>
            <person name="Davidsen T.M."/>
            <person name="Wayne K.J."/>
            <person name="Tettelin H."/>
            <person name="Glass J.I."/>
            <person name="Rusch D."/>
            <person name="Podicherti R."/>
            <person name="Tsui H.-C.T."/>
            <person name="Winkler M.E."/>
        </authorList>
    </citation>
    <scope>NUCLEOTIDE SEQUENCE</scope>
</reference>
<feature type="non-terminal residue" evidence="3">
    <location>
        <position position="1"/>
    </location>
</feature>
<proteinExistence type="predicted"/>
<name>A0A382XBT9_9ZZZZ</name>
<feature type="domain" description="Bacterial repeat" evidence="2">
    <location>
        <begin position="95"/>
        <end position="163"/>
    </location>
</feature>
<evidence type="ECO:0000259" key="2">
    <source>
        <dbReference type="Pfam" id="PF18998"/>
    </source>
</evidence>
<dbReference type="InterPro" id="IPR044060">
    <property type="entry name" value="Bacterial_rp_domain"/>
</dbReference>
<feature type="domain" description="Bacterial repeat" evidence="2">
    <location>
        <begin position="29"/>
        <end position="93"/>
    </location>
</feature>
<feature type="domain" description="Bacterial repeat" evidence="2">
    <location>
        <begin position="237"/>
        <end position="271"/>
    </location>
</feature>
<dbReference type="InterPro" id="IPR013378">
    <property type="entry name" value="InlB-like_B-rpt"/>
</dbReference>
<feature type="region of interest" description="Disordered" evidence="1">
    <location>
        <begin position="248"/>
        <end position="271"/>
    </location>
</feature>
<protein>
    <recommendedName>
        <fullName evidence="2">Bacterial repeat domain-containing protein</fullName>
    </recommendedName>
</protein>
<dbReference type="Pfam" id="PF18998">
    <property type="entry name" value="Flg_new_2"/>
    <property type="match status" value="4"/>
</dbReference>
<dbReference type="AlphaFoldDB" id="A0A382XBT9"/>
<dbReference type="EMBL" id="UINC01166601">
    <property type="protein sequence ID" value="SVD68647.1"/>
    <property type="molecule type" value="Genomic_DNA"/>
</dbReference>